<dbReference type="Pfam" id="PF00994">
    <property type="entry name" value="MoCF_biosynth"/>
    <property type="match status" value="1"/>
</dbReference>
<dbReference type="RefSeq" id="WP_377908290.1">
    <property type="nucleotide sequence ID" value="NZ_JBHSGK010000003.1"/>
</dbReference>
<evidence type="ECO:0000256" key="1">
    <source>
        <dbReference type="HAMAP-Rule" id="MF_00226"/>
    </source>
</evidence>
<dbReference type="NCBIfam" id="NF001813">
    <property type="entry name" value="PRK00549.1"/>
    <property type="match status" value="1"/>
</dbReference>
<dbReference type="InterPro" id="IPR008135">
    <property type="entry name" value="Competence-induced_CinA"/>
</dbReference>
<dbReference type="SUPFAM" id="SSF142433">
    <property type="entry name" value="CinA-like"/>
    <property type="match status" value="1"/>
</dbReference>
<dbReference type="HAMAP" id="MF_00226_B">
    <property type="entry name" value="CinA_B"/>
    <property type="match status" value="1"/>
</dbReference>
<dbReference type="Gene3D" id="3.90.950.20">
    <property type="entry name" value="CinA-like"/>
    <property type="match status" value="1"/>
</dbReference>
<dbReference type="EMBL" id="JBHSGK010000003">
    <property type="protein sequence ID" value="MFC4735667.1"/>
    <property type="molecule type" value="Genomic_DNA"/>
</dbReference>
<dbReference type="InterPro" id="IPR036653">
    <property type="entry name" value="CinA-like_C"/>
</dbReference>
<evidence type="ECO:0000313" key="4">
    <source>
        <dbReference type="Proteomes" id="UP001595896"/>
    </source>
</evidence>
<comment type="caution">
    <text evidence="3">The sequence shown here is derived from an EMBL/GenBank/DDBJ whole genome shotgun (WGS) entry which is preliminary data.</text>
</comment>
<dbReference type="NCBIfam" id="TIGR00200">
    <property type="entry name" value="cinA_nterm"/>
    <property type="match status" value="1"/>
</dbReference>
<accession>A0ABV9NU44</accession>
<dbReference type="InterPro" id="IPR041424">
    <property type="entry name" value="CinA_KH"/>
</dbReference>
<reference evidence="4" key="1">
    <citation type="journal article" date="2019" name="Int. J. Syst. Evol. Microbiol.">
        <title>The Global Catalogue of Microorganisms (GCM) 10K type strain sequencing project: providing services to taxonomists for standard genome sequencing and annotation.</title>
        <authorList>
            <consortium name="The Broad Institute Genomics Platform"/>
            <consortium name="The Broad Institute Genome Sequencing Center for Infectious Disease"/>
            <person name="Wu L."/>
            <person name="Ma J."/>
        </authorList>
    </citation>
    <scope>NUCLEOTIDE SEQUENCE [LARGE SCALE GENOMIC DNA]</scope>
    <source>
        <strain evidence="4">JCM 12165</strain>
    </source>
</reference>
<dbReference type="CDD" id="cd00885">
    <property type="entry name" value="cinA"/>
    <property type="match status" value="1"/>
</dbReference>
<feature type="domain" description="MoaB/Mog" evidence="2">
    <location>
        <begin position="4"/>
        <end position="170"/>
    </location>
</feature>
<organism evidence="3 4">
    <name type="scientific">Bacillus daqingensis</name>
    <dbReference type="NCBI Taxonomy" id="872396"/>
    <lineage>
        <taxon>Bacteria</taxon>
        <taxon>Bacillati</taxon>
        <taxon>Bacillota</taxon>
        <taxon>Bacilli</taxon>
        <taxon>Bacillales</taxon>
        <taxon>Bacillaceae</taxon>
        <taxon>Bacillus</taxon>
    </lineage>
</organism>
<dbReference type="Proteomes" id="UP001595896">
    <property type="component" value="Unassembled WGS sequence"/>
</dbReference>
<dbReference type="SUPFAM" id="SSF53218">
    <property type="entry name" value="Molybdenum cofactor biosynthesis proteins"/>
    <property type="match status" value="1"/>
</dbReference>
<dbReference type="InterPro" id="IPR001453">
    <property type="entry name" value="MoaB/Mog_dom"/>
</dbReference>
<evidence type="ECO:0000313" key="3">
    <source>
        <dbReference type="EMBL" id="MFC4735667.1"/>
    </source>
</evidence>
<dbReference type="PANTHER" id="PTHR13939:SF0">
    <property type="entry name" value="NMN AMIDOHYDROLASE-LIKE PROTEIN YFAY"/>
    <property type="match status" value="1"/>
</dbReference>
<dbReference type="Pfam" id="PF02464">
    <property type="entry name" value="CinA"/>
    <property type="match status" value="1"/>
</dbReference>
<dbReference type="PIRSF" id="PIRSF006728">
    <property type="entry name" value="CinA"/>
    <property type="match status" value="1"/>
</dbReference>
<dbReference type="Gene3D" id="3.40.980.10">
    <property type="entry name" value="MoaB/Mog-like domain"/>
    <property type="match status" value="1"/>
</dbReference>
<evidence type="ECO:0000259" key="2">
    <source>
        <dbReference type="SMART" id="SM00852"/>
    </source>
</evidence>
<dbReference type="InterPro" id="IPR036425">
    <property type="entry name" value="MoaB/Mog-like_dom_sf"/>
</dbReference>
<dbReference type="NCBIfam" id="TIGR00177">
    <property type="entry name" value="molyb_syn"/>
    <property type="match status" value="1"/>
</dbReference>
<name>A0ABV9NU44_9BACI</name>
<comment type="similarity">
    <text evidence="1">Belongs to the CinA family.</text>
</comment>
<dbReference type="InterPro" id="IPR050101">
    <property type="entry name" value="CinA"/>
</dbReference>
<dbReference type="Gene3D" id="3.30.70.2860">
    <property type="match status" value="1"/>
</dbReference>
<protein>
    <recommendedName>
        <fullName evidence="1">Putative competence-damage inducible protein</fullName>
    </recommendedName>
</protein>
<dbReference type="PANTHER" id="PTHR13939">
    <property type="entry name" value="NICOTINAMIDE-NUCLEOTIDE AMIDOHYDROLASE PNCC"/>
    <property type="match status" value="1"/>
</dbReference>
<keyword evidence="4" id="KW-1185">Reference proteome</keyword>
<dbReference type="Pfam" id="PF18146">
    <property type="entry name" value="CinA_KH"/>
    <property type="match status" value="1"/>
</dbReference>
<dbReference type="SMART" id="SM00852">
    <property type="entry name" value="MoCF_biosynth"/>
    <property type="match status" value="1"/>
</dbReference>
<proteinExistence type="inferred from homology"/>
<gene>
    <name evidence="1" type="primary">cinA</name>
    <name evidence="3" type="ORF">ACFO4L_03615</name>
</gene>
<sequence>MNAEIIAVGTELLLGQIDDTNATFLSRQLSEAGINVYFRQTAGDNEERLKNVIQTAAERSDIIILTGGLGPTRDDLTRDALSAFTGLPLKEDEESLDKLKSFFEARGRGVSESNKKQALSLKGADVLPNDEGLACGSFLEHQGKQFLLLPGPPRELKTMFMRYALPKLRNGMEDQQIQSDVLRFYEIGESQLTEKLDDLITNQTNPTIAPLASDGEVALRLTVRGPSKETNEEMLRELKEKIFARVGNYCYGEGDSQIEQVTAELLRELEKSISAAESLTGGLFANTMTSFSGASMIFPGGIVCYSNEAKMQTLGISETLLEEHGAVSAECAEAMADGCRRVFSSDYGISFTGAAGPDPLEGYEPGQMFIGIATPDKTVSHFVNIGGSRNRIRTYAVKQGLYLLFQELRNKKGG</sequence>
<dbReference type="InterPro" id="IPR008136">
    <property type="entry name" value="CinA_C"/>
</dbReference>
<dbReference type="NCBIfam" id="TIGR00199">
    <property type="entry name" value="PncC_domain"/>
    <property type="match status" value="1"/>
</dbReference>